<organism evidence="2 3">
    <name type="scientific">Trichogramma kaykai</name>
    <dbReference type="NCBI Taxonomy" id="54128"/>
    <lineage>
        <taxon>Eukaryota</taxon>
        <taxon>Metazoa</taxon>
        <taxon>Ecdysozoa</taxon>
        <taxon>Arthropoda</taxon>
        <taxon>Hexapoda</taxon>
        <taxon>Insecta</taxon>
        <taxon>Pterygota</taxon>
        <taxon>Neoptera</taxon>
        <taxon>Endopterygota</taxon>
        <taxon>Hymenoptera</taxon>
        <taxon>Apocrita</taxon>
        <taxon>Proctotrupomorpha</taxon>
        <taxon>Chalcidoidea</taxon>
        <taxon>Trichogrammatidae</taxon>
        <taxon>Trichogramma</taxon>
    </lineage>
</organism>
<evidence type="ECO:0000313" key="2">
    <source>
        <dbReference type="EMBL" id="KAL3392622.1"/>
    </source>
</evidence>
<comment type="caution">
    <text evidence="2">The sequence shown here is derived from an EMBL/GenBank/DDBJ whole genome shotgun (WGS) entry which is preliminary data.</text>
</comment>
<evidence type="ECO:0000313" key="3">
    <source>
        <dbReference type="Proteomes" id="UP001627154"/>
    </source>
</evidence>
<evidence type="ECO:0008006" key="4">
    <source>
        <dbReference type="Google" id="ProtNLM"/>
    </source>
</evidence>
<feature type="compositionally biased region" description="Polar residues" evidence="1">
    <location>
        <begin position="311"/>
        <end position="332"/>
    </location>
</feature>
<reference evidence="2 3" key="1">
    <citation type="journal article" date="2024" name="bioRxiv">
        <title>A reference genome for Trichogramma kaykai: A tiny desert-dwelling parasitoid wasp with competing sex-ratio distorters.</title>
        <authorList>
            <person name="Culotta J."/>
            <person name="Lindsey A.R."/>
        </authorList>
    </citation>
    <scope>NUCLEOTIDE SEQUENCE [LARGE SCALE GENOMIC DNA]</scope>
    <source>
        <strain evidence="2 3">KSX58</strain>
    </source>
</reference>
<name>A0ABD2WJ75_9HYME</name>
<feature type="region of interest" description="Disordered" evidence="1">
    <location>
        <begin position="255"/>
        <end position="540"/>
    </location>
</feature>
<feature type="compositionally biased region" description="Low complexity" evidence="1">
    <location>
        <begin position="452"/>
        <end position="479"/>
    </location>
</feature>
<dbReference type="EMBL" id="JBJJXI010000103">
    <property type="protein sequence ID" value="KAL3392622.1"/>
    <property type="molecule type" value="Genomic_DNA"/>
</dbReference>
<dbReference type="Proteomes" id="UP001627154">
    <property type="component" value="Unassembled WGS sequence"/>
</dbReference>
<feature type="region of interest" description="Disordered" evidence="1">
    <location>
        <begin position="563"/>
        <end position="595"/>
    </location>
</feature>
<protein>
    <recommendedName>
        <fullName evidence="4">CCHC-type domain-containing protein</fullName>
    </recommendedName>
</protein>
<proteinExistence type="predicted"/>
<feature type="region of interest" description="Disordered" evidence="1">
    <location>
        <begin position="1"/>
        <end position="64"/>
    </location>
</feature>
<dbReference type="AlphaFoldDB" id="A0ABD2WJ75"/>
<feature type="compositionally biased region" description="Low complexity" evidence="1">
    <location>
        <begin position="282"/>
        <end position="296"/>
    </location>
</feature>
<sequence length="595" mass="63631">MDPSKQSQPSTSGTCGGSSSNNGSERHAFSEPDIAPRTIDRVMRRPRQGQRIRQAARSSHTPVPTTSQAVVLDWVPDIQLDSYIAAVGNIVAPAHVRYASLVQPNRVCLFVSDARMAQTLHGRTIVVEGHTLLVQPLIQPLARVLASNVYPFIEDQTIRDHLAVRHGVQVRDVVHVGADSQLPEYGHVLGFARHLYVPPEQLPMIPARITGRQVDWPYLIYLGSEEQRCTSCQHVGHLARYCAMDQRCIGAYAASTTDRRSSISSGSSANLVPSDEGPPPYTSASATDASVASASVPIQPRGAPPSLGPSPGQTVQQSEPSTATNANVTSPLMPTMPIGDRSSHERTPKGKKKKNSSPVAEALAVSSPKTPKVQDSPKRSKGVILPSLKQSPAQRALNTSSHATNPQSKQVKNIINPSLLANEPSAPPPGTSTDRSSRPLVAAIVGSPASQSNVAADPSSDPSPSTPSNAAGAAANPPTIAETPKKSIVKLDTIDTSLVHSPPSSGTRSLTRAAASCPPSADAEPRSAESRPRPLTPRVRRVIGRPRSIIHFDRRVSAVPSRWMYREQEEQEEEDDMPLPLPMQPNELPSTSDTE</sequence>
<evidence type="ECO:0000256" key="1">
    <source>
        <dbReference type="SAM" id="MobiDB-lite"/>
    </source>
</evidence>
<gene>
    <name evidence="2" type="ORF">TKK_012933</name>
</gene>
<feature type="compositionally biased region" description="Basic and acidic residues" evidence="1">
    <location>
        <begin position="523"/>
        <end position="532"/>
    </location>
</feature>
<feature type="compositionally biased region" description="Polar residues" evidence="1">
    <location>
        <begin position="388"/>
        <end position="416"/>
    </location>
</feature>
<feature type="compositionally biased region" description="Polar residues" evidence="1">
    <location>
        <begin position="494"/>
        <end position="510"/>
    </location>
</feature>
<keyword evidence="3" id="KW-1185">Reference proteome</keyword>
<accession>A0ABD2WJ75</accession>
<feature type="compositionally biased region" description="Low complexity" evidence="1">
    <location>
        <begin position="10"/>
        <end position="23"/>
    </location>
</feature>